<feature type="compositionally biased region" description="Basic and acidic residues" evidence="1">
    <location>
        <begin position="290"/>
        <end position="301"/>
    </location>
</feature>
<evidence type="ECO:0000313" key="2">
    <source>
        <dbReference type="EMBL" id="KAK4112484.1"/>
    </source>
</evidence>
<evidence type="ECO:0000256" key="1">
    <source>
        <dbReference type="SAM" id="MobiDB-lite"/>
    </source>
</evidence>
<name>A0AAN6TDL5_9PEZI</name>
<dbReference type="AlphaFoldDB" id="A0AAN6TDL5"/>
<feature type="compositionally biased region" description="Gly residues" evidence="1">
    <location>
        <begin position="57"/>
        <end position="66"/>
    </location>
</feature>
<reference evidence="2" key="1">
    <citation type="journal article" date="2023" name="Mol. Phylogenet. Evol.">
        <title>Genome-scale phylogeny and comparative genomics of the fungal order Sordariales.</title>
        <authorList>
            <person name="Hensen N."/>
            <person name="Bonometti L."/>
            <person name="Westerberg I."/>
            <person name="Brannstrom I.O."/>
            <person name="Guillou S."/>
            <person name="Cros-Aarteil S."/>
            <person name="Calhoun S."/>
            <person name="Haridas S."/>
            <person name="Kuo A."/>
            <person name="Mondo S."/>
            <person name="Pangilinan J."/>
            <person name="Riley R."/>
            <person name="LaButti K."/>
            <person name="Andreopoulos B."/>
            <person name="Lipzen A."/>
            <person name="Chen C."/>
            <person name="Yan M."/>
            <person name="Daum C."/>
            <person name="Ng V."/>
            <person name="Clum A."/>
            <person name="Steindorff A."/>
            <person name="Ohm R.A."/>
            <person name="Martin F."/>
            <person name="Silar P."/>
            <person name="Natvig D.O."/>
            <person name="Lalanne C."/>
            <person name="Gautier V."/>
            <person name="Ament-Velasquez S.L."/>
            <person name="Kruys A."/>
            <person name="Hutchinson M.I."/>
            <person name="Powell A.J."/>
            <person name="Barry K."/>
            <person name="Miller A.N."/>
            <person name="Grigoriev I.V."/>
            <person name="Debuchy R."/>
            <person name="Gladieux P."/>
            <person name="Hiltunen Thoren M."/>
            <person name="Johannesson H."/>
        </authorList>
    </citation>
    <scope>NUCLEOTIDE SEQUENCE</scope>
    <source>
        <strain evidence="2">CBS 508.74</strain>
    </source>
</reference>
<sequence length="344" mass="37157">MAESPFPTPKRKRSQMFGGSIPIINTAEPFTFDLNSTVDDGNSSPRSRVAHRFQGLALGGGSGVSGDEGISLSMDSSTASSESENGSRKRRKLPDVEMTDADSQCAVDCPAGEVEATQTSRSLSPQSVTKDDIPSKRQHSRSPKSIRFALDTAIVGRAEFLASTSSDTDPTGNTSTIAAEDSPSPSPTASRQKSPDRNKSHQQALAAVARRRASTPPLAPRPRPGPSGERETAAISDPLRASLTWHDDEITIYDPDDSDDDGTGINGIGFKPTPAIAYARTVRRKQQLAEYRKREEREARAKRSQRRRGSPTSSLPALVDMKGKAKAERRRVRFLENVAELIGV</sequence>
<dbReference type="GeneID" id="89937761"/>
<dbReference type="Proteomes" id="UP001302812">
    <property type="component" value="Unassembled WGS sequence"/>
</dbReference>
<feature type="compositionally biased region" description="Polar residues" evidence="1">
    <location>
        <begin position="116"/>
        <end position="128"/>
    </location>
</feature>
<feature type="compositionally biased region" description="Acidic residues" evidence="1">
    <location>
        <begin position="250"/>
        <end position="262"/>
    </location>
</feature>
<feature type="compositionally biased region" description="Polar residues" evidence="1">
    <location>
        <begin position="162"/>
        <end position="177"/>
    </location>
</feature>
<proteinExistence type="predicted"/>
<feature type="compositionally biased region" description="Low complexity" evidence="1">
    <location>
        <begin position="67"/>
        <end position="84"/>
    </location>
</feature>
<accession>A0AAN6TDL5</accession>
<gene>
    <name evidence="2" type="ORF">N656DRAFT_768605</name>
</gene>
<feature type="region of interest" description="Disordered" evidence="1">
    <location>
        <begin position="161"/>
        <end position="271"/>
    </location>
</feature>
<comment type="caution">
    <text evidence="2">The sequence shown here is derived from an EMBL/GenBank/DDBJ whole genome shotgun (WGS) entry which is preliminary data.</text>
</comment>
<keyword evidence="3" id="KW-1185">Reference proteome</keyword>
<evidence type="ECO:0000313" key="3">
    <source>
        <dbReference type="Proteomes" id="UP001302812"/>
    </source>
</evidence>
<feature type="region of interest" description="Disordered" evidence="1">
    <location>
        <begin position="1"/>
        <end position="20"/>
    </location>
</feature>
<feature type="region of interest" description="Disordered" evidence="1">
    <location>
        <begin position="56"/>
        <end position="148"/>
    </location>
</feature>
<protein>
    <submittedName>
        <fullName evidence="2">Uncharacterized protein</fullName>
    </submittedName>
</protein>
<organism evidence="2 3">
    <name type="scientific">Canariomyces notabilis</name>
    <dbReference type="NCBI Taxonomy" id="2074819"/>
    <lineage>
        <taxon>Eukaryota</taxon>
        <taxon>Fungi</taxon>
        <taxon>Dikarya</taxon>
        <taxon>Ascomycota</taxon>
        <taxon>Pezizomycotina</taxon>
        <taxon>Sordariomycetes</taxon>
        <taxon>Sordariomycetidae</taxon>
        <taxon>Sordariales</taxon>
        <taxon>Chaetomiaceae</taxon>
        <taxon>Canariomyces</taxon>
    </lineage>
</organism>
<reference evidence="2" key="2">
    <citation type="submission" date="2023-05" db="EMBL/GenBank/DDBJ databases">
        <authorList>
            <consortium name="Lawrence Berkeley National Laboratory"/>
            <person name="Steindorff A."/>
            <person name="Hensen N."/>
            <person name="Bonometti L."/>
            <person name="Westerberg I."/>
            <person name="Brannstrom I.O."/>
            <person name="Guillou S."/>
            <person name="Cros-Aarteil S."/>
            <person name="Calhoun S."/>
            <person name="Haridas S."/>
            <person name="Kuo A."/>
            <person name="Mondo S."/>
            <person name="Pangilinan J."/>
            <person name="Riley R."/>
            <person name="Labutti K."/>
            <person name="Andreopoulos B."/>
            <person name="Lipzen A."/>
            <person name="Chen C."/>
            <person name="Yanf M."/>
            <person name="Daum C."/>
            <person name="Ng V."/>
            <person name="Clum A."/>
            <person name="Ohm R."/>
            <person name="Martin F."/>
            <person name="Silar P."/>
            <person name="Natvig D."/>
            <person name="Lalanne C."/>
            <person name="Gautier V."/>
            <person name="Ament-Velasquez S.L."/>
            <person name="Kruys A."/>
            <person name="Hutchinson M.I."/>
            <person name="Powell A.J."/>
            <person name="Barry K."/>
            <person name="Miller A.N."/>
            <person name="Grigoriev I.V."/>
            <person name="Debuchy R."/>
            <person name="Gladieux P."/>
            <person name="Thoren M.H."/>
            <person name="Johannesson H."/>
        </authorList>
    </citation>
    <scope>NUCLEOTIDE SEQUENCE</scope>
    <source>
        <strain evidence="2">CBS 508.74</strain>
    </source>
</reference>
<dbReference type="RefSeq" id="XP_064670054.1">
    <property type="nucleotide sequence ID" value="XM_064813636.1"/>
</dbReference>
<dbReference type="EMBL" id="MU853342">
    <property type="protein sequence ID" value="KAK4112484.1"/>
    <property type="molecule type" value="Genomic_DNA"/>
</dbReference>
<feature type="region of interest" description="Disordered" evidence="1">
    <location>
        <begin position="288"/>
        <end position="322"/>
    </location>
</feature>